<evidence type="ECO:0000256" key="2">
    <source>
        <dbReference type="ARBA" id="ARBA00012652"/>
    </source>
</evidence>
<dbReference type="InterPro" id="IPR016007">
    <property type="entry name" value="Alpha_rhamnosid"/>
</dbReference>
<dbReference type="Proteomes" id="UP000042958">
    <property type="component" value="Unassembled WGS sequence"/>
</dbReference>
<evidence type="ECO:0000256" key="1">
    <source>
        <dbReference type="ARBA" id="ARBA00001445"/>
    </source>
</evidence>
<dbReference type="OrthoDB" id="10036721at2759"/>
<evidence type="ECO:0000259" key="7">
    <source>
        <dbReference type="Pfam" id="PF17390"/>
    </source>
</evidence>
<dbReference type="PANTHER" id="PTHR33307:SF6">
    <property type="entry name" value="ALPHA-RHAMNOSIDASE (EUROFUNG)-RELATED"/>
    <property type="match status" value="1"/>
</dbReference>
<dbReference type="InterPro" id="IPR008979">
    <property type="entry name" value="Galactose-bd-like_sf"/>
</dbReference>
<dbReference type="InterPro" id="IPR013737">
    <property type="entry name" value="Bac_rhamnosid_N"/>
</dbReference>
<dbReference type="Gene3D" id="2.60.120.260">
    <property type="entry name" value="Galactose-binding domain-like"/>
    <property type="match status" value="2"/>
</dbReference>
<dbReference type="Pfam" id="PF17390">
    <property type="entry name" value="Bac_rhamnosid_C"/>
    <property type="match status" value="1"/>
</dbReference>
<dbReference type="InterPro" id="IPR013783">
    <property type="entry name" value="Ig-like_fold"/>
</dbReference>
<keyword evidence="3" id="KW-0378">Hydrolase</keyword>
<dbReference type="InterPro" id="IPR035396">
    <property type="entry name" value="Bac_rhamnosid6H"/>
</dbReference>
<dbReference type="Gene3D" id="1.50.10.10">
    <property type="match status" value="1"/>
</dbReference>
<evidence type="ECO:0000259" key="4">
    <source>
        <dbReference type="Pfam" id="PF05592"/>
    </source>
</evidence>
<dbReference type="Pfam" id="PF17389">
    <property type="entry name" value="Bac_rhamnosid6H"/>
    <property type="match status" value="1"/>
</dbReference>
<gene>
    <name evidence="8" type="ORF">PMG11_06433</name>
</gene>
<dbReference type="SUPFAM" id="SSF49785">
    <property type="entry name" value="Galactose-binding domain-like"/>
    <property type="match status" value="1"/>
</dbReference>
<dbReference type="STRING" id="104259.A0A0F7TPH3"/>
<feature type="domain" description="Alpha-L-rhamnosidase six-hairpin glycosidase" evidence="6">
    <location>
        <begin position="468"/>
        <end position="820"/>
    </location>
</feature>
<feature type="domain" description="Alpha-L-rhamnosidase C-terminal" evidence="7">
    <location>
        <begin position="822"/>
        <end position="891"/>
    </location>
</feature>
<evidence type="ECO:0000259" key="5">
    <source>
        <dbReference type="Pfam" id="PF08531"/>
    </source>
</evidence>
<comment type="catalytic activity">
    <reaction evidence="1">
        <text>Hydrolysis of terminal non-reducing alpha-L-rhamnose residues in alpha-L-rhamnosides.</text>
        <dbReference type="EC" id="3.2.1.40"/>
    </reaction>
</comment>
<reference evidence="9" key="1">
    <citation type="journal article" date="2015" name="Genome Announc.">
        <title>Draft genome sequence of the fungus Penicillium brasilianum MG11.</title>
        <authorList>
            <person name="Horn F."/>
            <person name="Linde J."/>
            <person name="Mattern D.J."/>
            <person name="Walther G."/>
            <person name="Guthke R."/>
            <person name="Brakhage A.A."/>
            <person name="Valiante V."/>
        </authorList>
    </citation>
    <scope>NUCLEOTIDE SEQUENCE [LARGE SCALE GENOMIC DNA]</scope>
    <source>
        <strain evidence="9">MG11</strain>
    </source>
</reference>
<proteinExistence type="predicted"/>
<accession>A0A0F7TPH3</accession>
<dbReference type="EMBL" id="CDHK01000005">
    <property type="protein sequence ID" value="CEJ57751.1"/>
    <property type="molecule type" value="Genomic_DNA"/>
</dbReference>
<feature type="domain" description="Bacterial alpha-L-rhamnosidase N-terminal" evidence="5">
    <location>
        <begin position="180"/>
        <end position="350"/>
    </location>
</feature>
<evidence type="ECO:0000256" key="3">
    <source>
        <dbReference type="ARBA" id="ARBA00022801"/>
    </source>
</evidence>
<dbReference type="Gene3D" id="2.60.40.10">
    <property type="entry name" value="Immunoglobulins"/>
    <property type="match status" value="1"/>
</dbReference>
<dbReference type="Gene3D" id="2.60.420.10">
    <property type="entry name" value="Maltose phosphorylase, domain 3"/>
    <property type="match status" value="1"/>
</dbReference>
<dbReference type="InterPro" id="IPR008902">
    <property type="entry name" value="Rhamnosid_concanavalin"/>
</dbReference>
<dbReference type="InterPro" id="IPR035398">
    <property type="entry name" value="Bac_rhamnosid_C"/>
</dbReference>
<dbReference type="Pfam" id="PF25788">
    <property type="entry name" value="Ig_Rha78A_N"/>
    <property type="match status" value="1"/>
</dbReference>
<sequence>MDVRGSRTALSIVRFSFNHEGLDVLASVLSPTMSSQPSIVSVSFEQHASGVGIEVSNPRISWRFAATNDTIANWEQTAYTLEVSRKSGSPESYHVRSSESVLVPWPSHPLRSREAAQVRIRAHGGSSAEPTEWSEWTTVECGLLNREDWTAKAITSMVKQAEGPLRPHRFRKTFTLSAAAIKQARLYITSLGVFQAYINGFPVGDHCMAPGWTSYKHRLNYETFDVSPLLITNGPNAIAVELAEGWYATRLGFHGGRRFLYGDEMALLAQLEIYSGTEKQTIVTDSTWKSHESALITSEIYDGEVYDAREEQEGWKHSSFAEESWDASRETEFPQAELVSPNAPPVRVTEIVKPVKIITTPSGKTIVDFGQNLVGRIRIPSLIKPANHTLTLIHAEVLEDQELGIRPLRVAKCTDTIISAGTEIRDWTPRFTFHGFRYVQIDGWSPQESTNPLTLDSLTAEVMHTDLKRTGWFNCSHPMINQLHENATWSMRGNFLSIPTDCPQRDERLGWTGDIQVFAPSASFLYNTAGMLGDWLKDLSAEQLVSPNAIPPFVIPNVISEELWPVFPQAIWDDVTVLLPWTLYQNYGDTDILRRQYPSMTAWIDRGVQRGPDRLWDHTLFQLGDWLDPTAPPDQPGNARTDGTLVADAYLVHVTKVLSSIASILEKAADATRYETDYLTLKKRFQRKYISPEGYLVGDTQTALSLALVFDLLDTPTQISNAGARLARLVRRAQFQVSTGFAGTPIITHALTKAGYTQLAYRMVQEKTCPSWMYPITMGATTIWERWDSMRPDGSVNPGEMTSFNHYALGSIINWLHKCVAGVSPLDPGWRRVLVKPIPGGTVTQAEAIYETVYGRLECSWEVKGGRFKMEVVVPPNSWTRVIVPGEGDGEGRWVGSGRYTFESRFDSQVDWPPKALGPPMFAFEDTFV</sequence>
<dbReference type="InterPro" id="IPR008928">
    <property type="entry name" value="6-hairpin_glycosidase_sf"/>
</dbReference>
<dbReference type="AlphaFoldDB" id="A0A0F7TPH3"/>
<dbReference type="GO" id="GO:0005975">
    <property type="term" value="P:carbohydrate metabolic process"/>
    <property type="evidence" value="ECO:0007669"/>
    <property type="project" value="InterPro"/>
</dbReference>
<protein>
    <recommendedName>
        <fullName evidence="2">alpha-L-rhamnosidase</fullName>
        <ecNumber evidence="2">3.2.1.40</ecNumber>
    </recommendedName>
</protein>
<organism evidence="8 9">
    <name type="scientific">Penicillium brasilianum</name>
    <dbReference type="NCBI Taxonomy" id="104259"/>
    <lineage>
        <taxon>Eukaryota</taxon>
        <taxon>Fungi</taxon>
        <taxon>Dikarya</taxon>
        <taxon>Ascomycota</taxon>
        <taxon>Pezizomycotina</taxon>
        <taxon>Eurotiomycetes</taxon>
        <taxon>Eurotiomycetidae</taxon>
        <taxon>Eurotiales</taxon>
        <taxon>Aspergillaceae</taxon>
        <taxon>Penicillium</taxon>
    </lineage>
</organism>
<name>A0A0F7TPH3_PENBI</name>
<dbReference type="PIRSF" id="PIRSF010631">
    <property type="entry name" value="A-rhamnsds"/>
    <property type="match status" value="1"/>
</dbReference>
<dbReference type="GO" id="GO:0030596">
    <property type="term" value="F:alpha-L-rhamnosidase activity"/>
    <property type="evidence" value="ECO:0007669"/>
    <property type="project" value="UniProtKB-EC"/>
</dbReference>
<evidence type="ECO:0000259" key="6">
    <source>
        <dbReference type="Pfam" id="PF17389"/>
    </source>
</evidence>
<evidence type="ECO:0000313" key="9">
    <source>
        <dbReference type="Proteomes" id="UP000042958"/>
    </source>
</evidence>
<dbReference type="UniPathway" id="UPA00280"/>
<dbReference type="InterPro" id="IPR012341">
    <property type="entry name" value="6hp_glycosidase-like_sf"/>
</dbReference>
<feature type="domain" description="Alpha-L-rhamnosidase concanavalin-like" evidence="4">
    <location>
        <begin position="359"/>
        <end position="464"/>
    </location>
</feature>
<dbReference type="SUPFAM" id="SSF48208">
    <property type="entry name" value="Six-hairpin glycosidases"/>
    <property type="match status" value="1"/>
</dbReference>
<evidence type="ECO:0000313" key="8">
    <source>
        <dbReference type="EMBL" id="CEJ57751.1"/>
    </source>
</evidence>
<dbReference type="PANTHER" id="PTHR33307">
    <property type="entry name" value="ALPHA-RHAMNOSIDASE (EUROFUNG)"/>
    <property type="match status" value="1"/>
</dbReference>
<dbReference type="Pfam" id="PF08531">
    <property type="entry name" value="Bac_rhamnosid_N"/>
    <property type="match status" value="1"/>
</dbReference>
<dbReference type="Pfam" id="PF05592">
    <property type="entry name" value="Bac_rhamnosid"/>
    <property type="match status" value="1"/>
</dbReference>
<dbReference type="EC" id="3.2.1.40" evidence="2"/>
<keyword evidence="9" id="KW-1185">Reference proteome</keyword>